<dbReference type="AlphaFoldDB" id="A0A0F5HZ42"/>
<dbReference type="EMBL" id="JWIR02000037">
    <property type="protein sequence ID" value="KKB39877.1"/>
    <property type="molecule type" value="Genomic_DNA"/>
</dbReference>
<dbReference type="Pfam" id="PF00893">
    <property type="entry name" value="Multi_Drug_Res"/>
    <property type="match status" value="1"/>
</dbReference>
<evidence type="ECO:0000313" key="10">
    <source>
        <dbReference type="Proteomes" id="UP000031563"/>
    </source>
</evidence>
<protein>
    <submittedName>
        <fullName evidence="9">Ethidium bromide-methyl viologen resistance protein EmrE</fullName>
    </submittedName>
</protein>
<dbReference type="Gene3D" id="1.10.3730.20">
    <property type="match status" value="1"/>
</dbReference>
<name>A0A0F5HZ42_BACTR</name>
<evidence type="ECO:0000256" key="6">
    <source>
        <dbReference type="ARBA" id="ARBA00023136"/>
    </source>
</evidence>
<evidence type="ECO:0000313" key="9">
    <source>
        <dbReference type="EMBL" id="KKB39877.1"/>
    </source>
</evidence>
<dbReference type="InterPro" id="IPR037185">
    <property type="entry name" value="EmrE-like"/>
</dbReference>
<feature type="transmembrane region" description="Helical" evidence="8">
    <location>
        <begin position="57"/>
        <end position="78"/>
    </location>
</feature>
<dbReference type="STRING" id="1221996.QY95_02094"/>
<dbReference type="PANTHER" id="PTHR30561:SF1">
    <property type="entry name" value="MULTIDRUG TRANSPORTER EMRE"/>
    <property type="match status" value="1"/>
</dbReference>
<dbReference type="GO" id="GO:0005886">
    <property type="term" value="C:plasma membrane"/>
    <property type="evidence" value="ECO:0007669"/>
    <property type="project" value="UniProtKB-SubCell"/>
</dbReference>
<accession>A0A0F5HZ42</accession>
<evidence type="ECO:0000256" key="5">
    <source>
        <dbReference type="ARBA" id="ARBA00022989"/>
    </source>
</evidence>
<reference evidence="9" key="1">
    <citation type="submission" date="2015-02" db="EMBL/GenBank/DDBJ databases">
        <title>Genome Assembly of Bacillaceae bacterium MTCC 8252.</title>
        <authorList>
            <person name="Verma A."/>
            <person name="Khatri I."/>
            <person name="Mual P."/>
            <person name="Subramanian S."/>
            <person name="Krishnamurthi S."/>
        </authorList>
    </citation>
    <scope>NUCLEOTIDE SEQUENCE [LARGE SCALE GENOMIC DNA]</scope>
    <source>
        <strain evidence="9">MTCC 8252</strain>
    </source>
</reference>
<proteinExistence type="inferred from homology"/>
<dbReference type="Proteomes" id="UP000031563">
    <property type="component" value="Unassembled WGS sequence"/>
</dbReference>
<sequence length="104" mass="11147">MTYLLLFVSITLEVFGSTMLKVSNGFTRLLPVLGVAVGYGLSFYLVSLVLRALPLGVVYATWSGLGTILTVAAGVVFFKERINRKGLLGIALLIIGLVLINLSE</sequence>
<comment type="similarity">
    <text evidence="7">Belongs to the drug/metabolite transporter (DMT) superfamily. Small multidrug resistance (SMR) (TC 2.A.7.1) family.</text>
</comment>
<evidence type="ECO:0000256" key="8">
    <source>
        <dbReference type="SAM" id="Phobius"/>
    </source>
</evidence>
<evidence type="ECO:0000256" key="1">
    <source>
        <dbReference type="ARBA" id="ARBA00004651"/>
    </source>
</evidence>
<keyword evidence="6 8" id="KW-0472">Membrane</keyword>
<dbReference type="InterPro" id="IPR045324">
    <property type="entry name" value="Small_multidrug_res"/>
</dbReference>
<dbReference type="SUPFAM" id="SSF103481">
    <property type="entry name" value="Multidrug resistance efflux transporter EmrE"/>
    <property type="match status" value="1"/>
</dbReference>
<keyword evidence="3" id="KW-1003">Cell membrane</keyword>
<evidence type="ECO:0000256" key="4">
    <source>
        <dbReference type="ARBA" id="ARBA00022692"/>
    </source>
</evidence>
<gene>
    <name evidence="9" type="ORF">QY95_02094</name>
</gene>
<feature type="transmembrane region" description="Helical" evidence="8">
    <location>
        <begin position="84"/>
        <end position="102"/>
    </location>
</feature>
<feature type="transmembrane region" description="Helical" evidence="8">
    <location>
        <begin position="32"/>
        <end position="50"/>
    </location>
</feature>
<evidence type="ECO:0000256" key="3">
    <source>
        <dbReference type="ARBA" id="ARBA00022475"/>
    </source>
</evidence>
<dbReference type="PANTHER" id="PTHR30561">
    <property type="entry name" value="SMR FAMILY PROTON-DEPENDENT DRUG EFFLUX TRANSPORTER SUGE"/>
    <property type="match status" value="1"/>
</dbReference>
<organism evidence="9 10">
    <name type="scientific">Bacillus thermotolerans</name>
    <name type="common">Quasibacillus thermotolerans</name>
    <dbReference type="NCBI Taxonomy" id="1221996"/>
    <lineage>
        <taxon>Bacteria</taxon>
        <taxon>Bacillati</taxon>
        <taxon>Bacillota</taxon>
        <taxon>Bacilli</taxon>
        <taxon>Bacillales</taxon>
        <taxon>Bacillaceae</taxon>
        <taxon>Bacillus</taxon>
    </lineage>
</organism>
<dbReference type="InterPro" id="IPR000390">
    <property type="entry name" value="Small_drug/metabolite_transptr"/>
</dbReference>
<dbReference type="GO" id="GO:0022857">
    <property type="term" value="F:transmembrane transporter activity"/>
    <property type="evidence" value="ECO:0007669"/>
    <property type="project" value="InterPro"/>
</dbReference>
<evidence type="ECO:0000256" key="2">
    <source>
        <dbReference type="ARBA" id="ARBA00022448"/>
    </source>
</evidence>
<dbReference type="RefSeq" id="WP_039230440.1">
    <property type="nucleotide sequence ID" value="NZ_JWIQ02000007.1"/>
</dbReference>
<comment type="subcellular location">
    <subcellularLocation>
        <location evidence="1 7">Cell membrane</location>
        <topology evidence="1 7">Multi-pass membrane protein</topology>
    </subcellularLocation>
</comment>
<comment type="caution">
    <text evidence="9">The sequence shown here is derived from an EMBL/GenBank/DDBJ whole genome shotgun (WGS) entry which is preliminary data.</text>
</comment>
<dbReference type="OrthoDB" id="21828at2"/>
<keyword evidence="4 7" id="KW-0812">Transmembrane</keyword>
<evidence type="ECO:0000256" key="7">
    <source>
        <dbReference type="RuleBase" id="RU003942"/>
    </source>
</evidence>
<accession>A0A0F5I412</accession>
<keyword evidence="5 8" id="KW-1133">Transmembrane helix</keyword>
<keyword evidence="10" id="KW-1185">Reference proteome</keyword>
<dbReference type="FunFam" id="1.10.3730.20:FF:000001">
    <property type="entry name" value="Quaternary ammonium compound resistance transporter SugE"/>
    <property type="match status" value="1"/>
</dbReference>
<keyword evidence="2" id="KW-0813">Transport</keyword>